<proteinExistence type="predicted"/>
<dbReference type="Proteomes" id="UP000826195">
    <property type="component" value="Unassembled WGS sequence"/>
</dbReference>
<evidence type="ECO:0000256" key="1">
    <source>
        <dbReference type="SAM" id="MobiDB-lite"/>
    </source>
</evidence>
<reference evidence="2 3" key="1">
    <citation type="journal article" date="2021" name="J. Hered.">
        <title>A chromosome-level genome assembly of the parasitoid wasp, Cotesia glomerata (Hymenoptera: Braconidae).</title>
        <authorList>
            <person name="Pinto B.J."/>
            <person name="Weis J.J."/>
            <person name="Gamble T."/>
            <person name="Ode P.J."/>
            <person name="Paul R."/>
            <person name="Zaspel J.M."/>
        </authorList>
    </citation>
    <scope>NUCLEOTIDE SEQUENCE [LARGE SCALE GENOMIC DNA]</scope>
    <source>
        <strain evidence="2">CgM1</strain>
    </source>
</reference>
<evidence type="ECO:0000313" key="2">
    <source>
        <dbReference type="EMBL" id="KAH0551205.1"/>
    </source>
</evidence>
<comment type="caution">
    <text evidence="2">The sequence shown here is derived from an EMBL/GenBank/DDBJ whole genome shotgun (WGS) entry which is preliminary data.</text>
</comment>
<organism evidence="2 3">
    <name type="scientific">Cotesia glomerata</name>
    <name type="common">Lepidopteran parasitic wasp</name>
    <name type="synonym">Apanteles glomeratus</name>
    <dbReference type="NCBI Taxonomy" id="32391"/>
    <lineage>
        <taxon>Eukaryota</taxon>
        <taxon>Metazoa</taxon>
        <taxon>Ecdysozoa</taxon>
        <taxon>Arthropoda</taxon>
        <taxon>Hexapoda</taxon>
        <taxon>Insecta</taxon>
        <taxon>Pterygota</taxon>
        <taxon>Neoptera</taxon>
        <taxon>Endopterygota</taxon>
        <taxon>Hymenoptera</taxon>
        <taxon>Apocrita</taxon>
        <taxon>Ichneumonoidea</taxon>
        <taxon>Braconidae</taxon>
        <taxon>Microgastrinae</taxon>
        <taxon>Cotesia</taxon>
    </lineage>
</organism>
<feature type="region of interest" description="Disordered" evidence="1">
    <location>
        <begin position="1"/>
        <end position="163"/>
    </location>
</feature>
<protein>
    <submittedName>
        <fullName evidence="2">Uncharacterized protein</fullName>
    </submittedName>
</protein>
<dbReference type="AlphaFoldDB" id="A0AAV7IIJ7"/>
<name>A0AAV7IIJ7_COTGL</name>
<sequence length="389" mass="46402">MMKTVQRNGLKMETHGLKIDGEEGKKANERSERSASAGREKSKRGRPAKDRKVARDFKRGEMKGAMEKYITGFKTSYEIKRTPLKGTGEERNVEQQESERNRNEEGGKTNVNDEKDKINDDETVKIREMEKKKAEESKGSDTVARNQSAGESDGDAGEEPWERKLEQMRKIMIERQEEVLEGIYKKLSKVTECRCKCVEVRKEDEKKMRRELEFCRDGIVKREKMLIDKEAEIERLTETLKIETDMKHELEENLRKEKEKRRSNKRDRGKEEDKEKYRKWEEVMMEMEKRLKIRILRRSTTLIRRGQIRVECTNMREKKEIMENRRIMKGTGIWIMEEKTKRERDVELWIRKIAKLEQYNGSEVEIDEKRLKIEGNWKSWNEKKGDLVD</sequence>
<feature type="region of interest" description="Disordered" evidence="1">
    <location>
        <begin position="252"/>
        <end position="271"/>
    </location>
</feature>
<gene>
    <name evidence="2" type="ORF">KQX54_000768</name>
</gene>
<dbReference type="EMBL" id="JAHXZJ010001525">
    <property type="protein sequence ID" value="KAH0551205.1"/>
    <property type="molecule type" value="Genomic_DNA"/>
</dbReference>
<feature type="compositionally biased region" description="Basic and acidic residues" evidence="1">
    <location>
        <begin position="47"/>
        <end position="66"/>
    </location>
</feature>
<keyword evidence="3" id="KW-1185">Reference proteome</keyword>
<accession>A0AAV7IIJ7</accession>
<feature type="compositionally biased region" description="Basic and acidic residues" evidence="1">
    <location>
        <begin position="10"/>
        <end position="33"/>
    </location>
</feature>
<feature type="compositionally biased region" description="Basic and acidic residues" evidence="1">
    <location>
        <begin position="77"/>
        <end position="139"/>
    </location>
</feature>
<evidence type="ECO:0000313" key="3">
    <source>
        <dbReference type="Proteomes" id="UP000826195"/>
    </source>
</evidence>